<dbReference type="EMBL" id="JBAWKS010000002">
    <property type="protein sequence ID" value="MEI4551549.1"/>
    <property type="molecule type" value="Genomic_DNA"/>
</dbReference>
<dbReference type="RefSeq" id="WP_336436512.1">
    <property type="nucleotide sequence ID" value="NZ_JBAWKS010000002.1"/>
</dbReference>
<gene>
    <name evidence="2" type="ORF">WAE96_17875</name>
</gene>
<proteinExistence type="predicted"/>
<keyword evidence="1" id="KW-1133">Transmembrane helix</keyword>
<organism evidence="2 3">
    <name type="scientific">Pseudoalteromonas spongiae</name>
    <dbReference type="NCBI Taxonomy" id="298657"/>
    <lineage>
        <taxon>Bacteria</taxon>
        <taxon>Pseudomonadati</taxon>
        <taxon>Pseudomonadota</taxon>
        <taxon>Gammaproteobacteria</taxon>
        <taxon>Alteromonadales</taxon>
        <taxon>Pseudoalteromonadaceae</taxon>
        <taxon>Pseudoalteromonas</taxon>
    </lineage>
</organism>
<keyword evidence="1" id="KW-0812">Transmembrane</keyword>
<feature type="transmembrane region" description="Helical" evidence="1">
    <location>
        <begin position="21"/>
        <end position="40"/>
    </location>
</feature>
<protein>
    <recommendedName>
        <fullName evidence="4">DUF485 domain-containing protein</fullName>
    </recommendedName>
</protein>
<accession>A0ABU8EX49</accession>
<evidence type="ECO:0000313" key="3">
    <source>
        <dbReference type="Proteomes" id="UP001382455"/>
    </source>
</evidence>
<evidence type="ECO:0008006" key="4">
    <source>
        <dbReference type="Google" id="ProtNLM"/>
    </source>
</evidence>
<comment type="caution">
    <text evidence="2">The sequence shown here is derived from an EMBL/GenBank/DDBJ whole genome shotgun (WGS) entry which is preliminary data.</text>
</comment>
<keyword evidence="3" id="KW-1185">Reference proteome</keyword>
<evidence type="ECO:0000313" key="2">
    <source>
        <dbReference type="EMBL" id="MEI4551549.1"/>
    </source>
</evidence>
<reference evidence="2 3" key="1">
    <citation type="submission" date="2023-12" db="EMBL/GenBank/DDBJ databases">
        <title>Friends and Foes: Symbiotic and Algicidal bacterial influence on Karenia brevis blooms.</title>
        <authorList>
            <person name="Fei C."/>
            <person name="Mohamed A.R."/>
            <person name="Booker A."/>
            <person name="Arshad M."/>
            <person name="Klass S."/>
            <person name="Ahn S."/>
            <person name="Gilbert P.M."/>
            <person name="Heil C.A."/>
            <person name="Martinez J.M."/>
            <person name="Amin S.A."/>
        </authorList>
    </citation>
    <scope>NUCLEOTIDE SEQUENCE [LARGE SCALE GENOMIC DNA]</scope>
    <source>
        <strain evidence="2 3">CE15</strain>
    </source>
</reference>
<name>A0ABU8EX49_9GAMM</name>
<keyword evidence="1" id="KW-0472">Membrane</keyword>
<dbReference type="Proteomes" id="UP001382455">
    <property type="component" value="Unassembled WGS sequence"/>
</dbReference>
<feature type="transmembrane region" description="Helical" evidence="1">
    <location>
        <begin position="60"/>
        <end position="78"/>
    </location>
</feature>
<evidence type="ECO:0000256" key="1">
    <source>
        <dbReference type="SAM" id="Phobius"/>
    </source>
</evidence>
<sequence>MNLQSYTRNLRLLSAKLHESFRAALPLAVLLFYIYSFNYFGFVAFLELPFATLFLMLSDYSLTFFVLLTAGLGALTICQMAQSSKKEL</sequence>